<protein>
    <recommendedName>
        <fullName evidence="1">YqzN/YkzM domain-containing protein</fullName>
    </recommendedName>
</protein>
<feature type="domain" description="YqzN/YkzM" evidence="1">
    <location>
        <begin position="11"/>
        <end position="61"/>
    </location>
</feature>
<dbReference type="AlphaFoldDB" id="A0A3T1D062"/>
<evidence type="ECO:0000259" key="1">
    <source>
        <dbReference type="Pfam" id="PF26160"/>
    </source>
</evidence>
<dbReference type="Pfam" id="PF26160">
    <property type="entry name" value="YqzN_YkzM"/>
    <property type="match status" value="1"/>
</dbReference>
<reference evidence="2 3" key="1">
    <citation type="submission" date="2019-01" db="EMBL/GenBank/DDBJ databases">
        <title>Complete genome sequence of Cohnella hallensis HS21 isolated from Korean fir (Abies koreana) rhizospheric soil.</title>
        <authorList>
            <person name="Jiang L."/>
            <person name="Kang S.W."/>
            <person name="Kim S."/>
            <person name="Jung J."/>
            <person name="Kim C.Y."/>
            <person name="Kim D.H."/>
            <person name="Kim S.W."/>
            <person name="Lee J."/>
        </authorList>
    </citation>
    <scope>NUCLEOTIDE SEQUENCE [LARGE SCALE GENOMIC DNA]</scope>
    <source>
        <strain evidence="2 3">HS21</strain>
    </source>
</reference>
<dbReference type="InterPro" id="IPR058869">
    <property type="entry name" value="YqzN_YkzM"/>
</dbReference>
<keyword evidence="3" id="KW-1185">Reference proteome</keyword>
<evidence type="ECO:0000313" key="3">
    <source>
        <dbReference type="Proteomes" id="UP000289856"/>
    </source>
</evidence>
<dbReference type="KEGG" id="cohn:KCTCHS21_08500"/>
<gene>
    <name evidence="2" type="ORF">KCTCHS21_08500</name>
</gene>
<organism evidence="2 3">
    <name type="scientific">Cohnella abietis</name>
    <dbReference type="NCBI Taxonomy" id="2507935"/>
    <lineage>
        <taxon>Bacteria</taxon>
        <taxon>Bacillati</taxon>
        <taxon>Bacillota</taxon>
        <taxon>Bacilli</taxon>
        <taxon>Bacillales</taxon>
        <taxon>Paenibacillaceae</taxon>
        <taxon>Cohnella</taxon>
    </lineage>
</organism>
<sequence>MASKKLEHADAQYNRDELIKNAQAIFQVNPEVVAGALQGTNQIQITVEEAKRLVGQFLKRKVL</sequence>
<evidence type="ECO:0000313" key="2">
    <source>
        <dbReference type="EMBL" id="BBI31451.1"/>
    </source>
</evidence>
<dbReference type="EMBL" id="AP019400">
    <property type="protein sequence ID" value="BBI31451.1"/>
    <property type="molecule type" value="Genomic_DNA"/>
</dbReference>
<dbReference type="OrthoDB" id="2628095at2"/>
<dbReference type="RefSeq" id="WP_130605280.1">
    <property type="nucleotide sequence ID" value="NZ_AP019400.1"/>
</dbReference>
<accession>A0A3T1D062</accession>
<dbReference type="Proteomes" id="UP000289856">
    <property type="component" value="Chromosome"/>
</dbReference>
<proteinExistence type="predicted"/>
<name>A0A3T1D062_9BACL</name>